<comment type="similarity">
    <text evidence="5">Belongs to the protein N5-glutamine methyltransferase family. PrmC subfamily.</text>
</comment>
<comment type="catalytic activity">
    <reaction evidence="4 5">
        <text>L-glutaminyl-[peptide chain release factor] + S-adenosyl-L-methionine = N(5)-methyl-L-glutaminyl-[peptide chain release factor] + S-adenosyl-L-homocysteine + H(+)</text>
        <dbReference type="Rhea" id="RHEA:42896"/>
        <dbReference type="Rhea" id="RHEA-COMP:10271"/>
        <dbReference type="Rhea" id="RHEA-COMP:10272"/>
        <dbReference type="ChEBI" id="CHEBI:15378"/>
        <dbReference type="ChEBI" id="CHEBI:30011"/>
        <dbReference type="ChEBI" id="CHEBI:57856"/>
        <dbReference type="ChEBI" id="CHEBI:59789"/>
        <dbReference type="ChEBI" id="CHEBI:61891"/>
        <dbReference type="EC" id="2.1.1.297"/>
    </reaction>
</comment>
<dbReference type="PANTHER" id="PTHR18895:SF74">
    <property type="entry name" value="MTRF1L RELEASE FACTOR GLUTAMINE METHYLTRANSFERASE"/>
    <property type="match status" value="1"/>
</dbReference>
<dbReference type="SUPFAM" id="SSF53335">
    <property type="entry name" value="S-adenosyl-L-methionine-dependent methyltransferases"/>
    <property type="match status" value="1"/>
</dbReference>
<dbReference type="InterPro" id="IPR029063">
    <property type="entry name" value="SAM-dependent_MTases_sf"/>
</dbReference>
<evidence type="ECO:0000256" key="4">
    <source>
        <dbReference type="ARBA" id="ARBA00048391"/>
    </source>
</evidence>
<evidence type="ECO:0000256" key="2">
    <source>
        <dbReference type="ARBA" id="ARBA00022679"/>
    </source>
</evidence>
<keyword evidence="2 5" id="KW-0808">Transferase</keyword>
<feature type="binding site" evidence="5">
    <location>
        <position position="210"/>
    </location>
    <ligand>
        <name>S-adenosyl-L-methionine</name>
        <dbReference type="ChEBI" id="CHEBI:59789"/>
    </ligand>
</feature>
<comment type="function">
    <text evidence="5">Methylates the class 1 translation termination release factors RF1/PrfA and RF2/PrfB on the glutamine residue of the universally conserved GGQ motif.</text>
</comment>
<comment type="caution">
    <text evidence="5">Lacks conserved residue(s) required for the propagation of feature annotation.</text>
</comment>
<feature type="binding site" evidence="5">
    <location>
        <position position="165"/>
    </location>
    <ligand>
        <name>S-adenosyl-L-methionine</name>
        <dbReference type="ChEBI" id="CHEBI:59789"/>
    </ligand>
</feature>
<comment type="caution">
    <text evidence="8">The sequence shown here is derived from an EMBL/GenBank/DDBJ whole genome shotgun (WGS) entry which is preliminary data.</text>
</comment>
<keyword evidence="9" id="KW-1185">Reference proteome</keyword>
<name>A0ABW9KHB9_9BACT</name>
<feature type="binding site" evidence="5">
    <location>
        <begin position="210"/>
        <end position="213"/>
    </location>
    <ligand>
        <name>substrate</name>
    </ligand>
</feature>
<dbReference type="InterPro" id="IPR019874">
    <property type="entry name" value="RF_methyltr_PrmC"/>
</dbReference>
<feature type="binding site" evidence="5">
    <location>
        <begin position="142"/>
        <end position="146"/>
    </location>
    <ligand>
        <name>S-adenosyl-L-methionine</name>
        <dbReference type="ChEBI" id="CHEBI:59789"/>
    </ligand>
</feature>
<dbReference type="InterPro" id="IPR040758">
    <property type="entry name" value="PrmC_N"/>
</dbReference>
<feature type="domain" description="Methyltransferase small" evidence="6">
    <location>
        <begin position="120"/>
        <end position="213"/>
    </location>
</feature>
<keyword evidence="3 5" id="KW-0949">S-adenosyl-L-methionine</keyword>
<dbReference type="NCBIfam" id="TIGR03534">
    <property type="entry name" value="RF_mod_PrmC"/>
    <property type="match status" value="1"/>
</dbReference>
<reference evidence="8 9" key="1">
    <citation type="submission" date="2024-12" db="EMBL/GenBank/DDBJ databases">
        <authorList>
            <person name="Lee Y."/>
        </authorList>
    </citation>
    <scope>NUCLEOTIDE SEQUENCE [LARGE SCALE GENOMIC DNA]</scope>
    <source>
        <strain evidence="8 9">03SUJ4</strain>
    </source>
</reference>
<dbReference type="InterPro" id="IPR002052">
    <property type="entry name" value="DNA_methylase_N6_adenine_CS"/>
</dbReference>
<evidence type="ECO:0000313" key="8">
    <source>
        <dbReference type="EMBL" id="MFN2974365.1"/>
    </source>
</evidence>
<dbReference type="Gene3D" id="1.10.8.10">
    <property type="entry name" value="DNA helicase RuvA subunit, C-terminal domain"/>
    <property type="match status" value="1"/>
</dbReference>
<dbReference type="EMBL" id="JBJYXY010000001">
    <property type="protein sequence ID" value="MFN2974365.1"/>
    <property type="molecule type" value="Genomic_DNA"/>
</dbReference>
<dbReference type="CDD" id="cd02440">
    <property type="entry name" value="AdoMet_MTases"/>
    <property type="match status" value="1"/>
</dbReference>
<dbReference type="PANTHER" id="PTHR18895">
    <property type="entry name" value="HEMK METHYLTRANSFERASE"/>
    <property type="match status" value="1"/>
</dbReference>
<dbReference type="GO" id="GO:0102559">
    <property type="term" value="F:peptide chain release factor N(5)-glutamine methyltransferase activity"/>
    <property type="evidence" value="ECO:0007669"/>
    <property type="project" value="UniProtKB-EC"/>
</dbReference>
<dbReference type="Pfam" id="PF17827">
    <property type="entry name" value="PrmC_N"/>
    <property type="match status" value="1"/>
</dbReference>
<dbReference type="Gene3D" id="3.40.50.150">
    <property type="entry name" value="Vaccinia Virus protein VP39"/>
    <property type="match status" value="1"/>
</dbReference>
<dbReference type="RefSeq" id="WP_263414069.1">
    <property type="nucleotide sequence ID" value="NZ_BAABBH010000001.1"/>
</dbReference>
<feature type="domain" description="Release factor glutamine methyltransferase N-terminal" evidence="7">
    <location>
        <begin position="28"/>
        <end position="96"/>
    </location>
</feature>
<dbReference type="EC" id="2.1.1.297" evidence="5"/>
<evidence type="ECO:0000259" key="6">
    <source>
        <dbReference type="Pfam" id="PF05175"/>
    </source>
</evidence>
<dbReference type="InterPro" id="IPR007848">
    <property type="entry name" value="Small_mtfrase_dom"/>
</dbReference>
<dbReference type="PROSITE" id="PS00092">
    <property type="entry name" value="N6_MTASE"/>
    <property type="match status" value="1"/>
</dbReference>
<dbReference type="Pfam" id="PF05175">
    <property type="entry name" value="MTS"/>
    <property type="match status" value="1"/>
</dbReference>
<organism evidence="8 9">
    <name type="scientific">Terriglobus aquaticus</name>
    <dbReference type="NCBI Taxonomy" id="940139"/>
    <lineage>
        <taxon>Bacteria</taxon>
        <taxon>Pseudomonadati</taxon>
        <taxon>Acidobacteriota</taxon>
        <taxon>Terriglobia</taxon>
        <taxon>Terriglobales</taxon>
        <taxon>Acidobacteriaceae</taxon>
        <taxon>Terriglobus</taxon>
    </lineage>
</organism>
<gene>
    <name evidence="5 8" type="primary">prmC</name>
    <name evidence="8" type="ORF">ACK2TP_01185</name>
</gene>
<sequence length="302" mass="33164">MNPEATESTSSGPAATPGRMTLREAELWAEQQLRIREDLRDRARLDASQLVEIATGTSRVARLAHPEAALTSAQQERLSELVQRRLKAEPMQHLRGSQEFYGRDFRVTPDVLIPRPETEDIVTAVLESVPDRNAALRIADVGTGSGALAVTLALELPGSQVTALDISREALLVAQRNAERLGAAGRIRFLESDLFANLRDDACFDVIVSNPPYIPLPDAPTLHAEVREFEPSLALFAGHDGMDVYRRLIPEAHARLCPGGLLLMETGGEVTWILEALRKGFHAVQVRPDLQGIARVVSARRH</sequence>
<evidence type="ECO:0000256" key="5">
    <source>
        <dbReference type="HAMAP-Rule" id="MF_02126"/>
    </source>
</evidence>
<dbReference type="Proteomes" id="UP001634747">
    <property type="component" value="Unassembled WGS sequence"/>
</dbReference>
<keyword evidence="1 5" id="KW-0489">Methyltransferase</keyword>
<evidence type="ECO:0000256" key="1">
    <source>
        <dbReference type="ARBA" id="ARBA00022603"/>
    </source>
</evidence>
<evidence type="ECO:0000259" key="7">
    <source>
        <dbReference type="Pfam" id="PF17827"/>
    </source>
</evidence>
<evidence type="ECO:0000313" key="9">
    <source>
        <dbReference type="Proteomes" id="UP001634747"/>
    </source>
</evidence>
<evidence type="ECO:0000256" key="3">
    <source>
        <dbReference type="ARBA" id="ARBA00022691"/>
    </source>
</evidence>
<dbReference type="GO" id="GO:0032259">
    <property type="term" value="P:methylation"/>
    <property type="evidence" value="ECO:0007669"/>
    <property type="project" value="UniProtKB-KW"/>
</dbReference>
<proteinExistence type="inferred from homology"/>
<accession>A0ABW9KHB9</accession>
<dbReference type="HAMAP" id="MF_02126">
    <property type="entry name" value="RF_methyltr_PrmC"/>
    <property type="match status" value="1"/>
</dbReference>
<dbReference type="InterPro" id="IPR004556">
    <property type="entry name" value="HemK-like"/>
</dbReference>
<protein>
    <recommendedName>
        <fullName evidence="5">Release factor glutamine methyltransferase</fullName>
        <shortName evidence="5">RF MTase</shortName>
        <ecNumber evidence="5">2.1.1.297</ecNumber>
    </recommendedName>
    <alternativeName>
        <fullName evidence="5">N5-glutamine methyltransferase PrmC</fullName>
    </alternativeName>
    <alternativeName>
        <fullName evidence="5">Protein-(glutamine-N5) MTase PrmC</fullName>
    </alternativeName>
    <alternativeName>
        <fullName evidence="5">Protein-glutamine N-methyltransferase PrmC</fullName>
    </alternativeName>
</protein>
<dbReference type="NCBIfam" id="TIGR00536">
    <property type="entry name" value="hemK_fam"/>
    <property type="match status" value="1"/>
</dbReference>
<dbReference type="InterPro" id="IPR050320">
    <property type="entry name" value="N5-glutamine_MTase"/>
</dbReference>